<dbReference type="PANTHER" id="PTHR24112:SF9">
    <property type="entry name" value="PROTEIN PHOSPHATASE 1 REGULATORY SUBUNIT 37"/>
    <property type="match status" value="1"/>
</dbReference>
<proteinExistence type="inferred from homology"/>
<dbReference type="InterPro" id="IPR001611">
    <property type="entry name" value="Leu-rich_rpt"/>
</dbReference>
<feature type="region of interest" description="Disordered" evidence="4">
    <location>
        <begin position="563"/>
        <end position="617"/>
    </location>
</feature>
<organism evidence="5">
    <name type="scientific">Neobodo designis</name>
    <name type="common">Flagellated protozoan</name>
    <name type="synonym">Bodo designis</name>
    <dbReference type="NCBI Taxonomy" id="312471"/>
    <lineage>
        <taxon>Eukaryota</taxon>
        <taxon>Discoba</taxon>
        <taxon>Euglenozoa</taxon>
        <taxon>Kinetoplastea</taxon>
        <taxon>Metakinetoplastina</taxon>
        <taxon>Neobodonida</taxon>
        <taxon>Neobodo</taxon>
    </lineage>
</organism>
<keyword evidence="2" id="KW-0677">Repeat</keyword>
<dbReference type="InterPro" id="IPR051279">
    <property type="entry name" value="PP1-Reg/Actin-Interact_Protein"/>
</dbReference>
<dbReference type="SMART" id="SM00368">
    <property type="entry name" value="LRR_RI"/>
    <property type="match status" value="7"/>
</dbReference>
<feature type="compositionally biased region" description="Low complexity" evidence="4">
    <location>
        <begin position="1"/>
        <end position="18"/>
    </location>
</feature>
<dbReference type="PANTHER" id="PTHR24112">
    <property type="entry name" value="LEUCINE-RICH REPEAT, ISOFORM F-RELATED"/>
    <property type="match status" value="1"/>
</dbReference>
<gene>
    <name evidence="5" type="ORF">NDES1114_LOCUS12252</name>
</gene>
<keyword evidence="1" id="KW-0433">Leucine-rich repeat</keyword>
<dbReference type="InterPro" id="IPR032675">
    <property type="entry name" value="LRR_dom_sf"/>
</dbReference>
<dbReference type="AlphaFoldDB" id="A0A7S1Q1H6"/>
<feature type="compositionally biased region" description="Low complexity" evidence="4">
    <location>
        <begin position="598"/>
        <end position="617"/>
    </location>
</feature>
<evidence type="ECO:0000256" key="4">
    <source>
        <dbReference type="SAM" id="MobiDB-lite"/>
    </source>
</evidence>
<dbReference type="Pfam" id="PF13516">
    <property type="entry name" value="LRR_6"/>
    <property type="match status" value="6"/>
</dbReference>
<dbReference type="SUPFAM" id="SSF52047">
    <property type="entry name" value="RNI-like"/>
    <property type="match status" value="1"/>
</dbReference>
<comment type="similarity">
    <text evidence="3">Belongs to the PPP1R37 family.</text>
</comment>
<dbReference type="Gene3D" id="3.80.10.10">
    <property type="entry name" value="Ribonuclease Inhibitor"/>
    <property type="match status" value="3"/>
</dbReference>
<accession>A0A7S1Q1H6</accession>
<evidence type="ECO:0000256" key="2">
    <source>
        <dbReference type="ARBA" id="ARBA00022737"/>
    </source>
</evidence>
<sequence length="617" mass="66836">MAVVAPDQVPDPVAEAVDTIMRGPPNPEDAEEVPADASPRRQRGDITIDLTGGRHRFCDDDDAQRLADAWTNAEQDPTHVTSLDLSLNKISDDGAALLIDAIAARPCRLANIDLDGNCLTDATLRNLAEKLLNGDKSSLRRFDLSSNRITDDGAALLLAAIPRNPAIETVDVSDQRPPISDAMLDRLRWLSSLNTHPVEIKTKGLLILQNDPSLTSIRIAGYDGQRRLTETSVAVLCEMLSVNHVVNSLTIANHPPSEKIDVASTLPSIASLVAHKLTHLDLSNNALNDGNALEVVSQMLADPKSGAASLKTLVLANNDFSANAAAAFAETLRTRNDSLTTLDLSGNRHVSDVEQHNIDFAAQLNLYGKEFKTLVLNVDSNVSSVHEVNLKQVEKSVAWGASYHFVRRYDDRAACLLAEALMRNGHVTSVDFSGNEIRDEGASALAEMLKVNVSVTALHLAANDISDEGLAALQRGLLEAHNLRVLSFEGNRRAKDPAIRKSIQLSLAQNAQSNKDEHMPKTAAIYSSALSGKRAKLQRAAADDRIVDDAIFEDAMADFHAAERRKAAKQREAAEDERRKQETALREQHAQQLGPGVASAEEQQQQESSDQPAAESA</sequence>
<protein>
    <submittedName>
        <fullName evidence="5">Uncharacterized protein</fullName>
    </submittedName>
</protein>
<dbReference type="EMBL" id="HBGF01018570">
    <property type="protein sequence ID" value="CAD9111134.1"/>
    <property type="molecule type" value="Transcribed_RNA"/>
</dbReference>
<evidence type="ECO:0000256" key="1">
    <source>
        <dbReference type="ARBA" id="ARBA00022614"/>
    </source>
</evidence>
<feature type="compositionally biased region" description="Basic and acidic residues" evidence="4">
    <location>
        <begin position="563"/>
        <end position="589"/>
    </location>
</feature>
<name>A0A7S1Q1H6_NEODS</name>
<evidence type="ECO:0000313" key="5">
    <source>
        <dbReference type="EMBL" id="CAD9111134.1"/>
    </source>
</evidence>
<reference evidence="5" key="1">
    <citation type="submission" date="2021-01" db="EMBL/GenBank/DDBJ databases">
        <authorList>
            <person name="Corre E."/>
            <person name="Pelletier E."/>
            <person name="Niang G."/>
            <person name="Scheremetjew M."/>
            <person name="Finn R."/>
            <person name="Kale V."/>
            <person name="Holt S."/>
            <person name="Cochrane G."/>
            <person name="Meng A."/>
            <person name="Brown T."/>
            <person name="Cohen L."/>
        </authorList>
    </citation>
    <scope>NUCLEOTIDE SEQUENCE</scope>
    <source>
        <strain evidence="5">CCAP 1951/1</strain>
    </source>
</reference>
<evidence type="ECO:0000256" key="3">
    <source>
        <dbReference type="ARBA" id="ARBA00038315"/>
    </source>
</evidence>
<feature type="region of interest" description="Disordered" evidence="4">
    <location>
        <begin position="1"/>
        <end position="39"/>
    </location>
</feature>